<dbReference type="Pfam" id="PF00005">
    <property type="entry name" value="ABC_tran"/>
    <property type="match status" value="1"/>
</dbReference>
<dbReference type="Proteomes" id="UP001519272">
    <property type="component" value="Unassembled WGS sequence"/>
</dbReference>
<dbReference type="SMART" id="SM00382">
    <property type="entry name" value="AAA"/>
    <property type="match status" value="1"/>
</dbReference>
<dbReference type="SUPFAM" id="SSF52540">
    <property type="entry name" value="P-loop containing nucleoside triphosphate hydrolases"/>
    <property type="match status" value="1"/>
</dbReference>
<accession>A0ABS4FWK0</accession>
<organism evidence="7 8">
    <name type="scientific">Paenibacillus turicensis</name>
    <dbReference type="NCBI Taxonomy" id="160487"/>
    <lineage>
        <taxon>Bacteria</taxon>
        <taxon>Bacillati</taxon>
        <taxon>Bacillota</taxon>
        <taxon>Bacilli</taxon>
        <taxon>Bacillales</taxon>
        <taxon>Paenibacillaceae</taxon>
        <taxon>Paenibacillus</taxon>
    </lineage>
</organism>
<keyword evidence="8" id="KW-1185">Reference proteome</keyword>
<evidence type="ECO:0000313" key="8">
    <source>
        <dbReference type="Proteomes" id="UP001519272"/>
    </source>
</evidence>
<comment type="caution">
    <text evidence="7">The sequence shown here is derived from an EMBL/GenBank/DDBJ whole genome shotgun (WGS) entry which is preliminary data.</text>
</comment>
<dbReference type="InterPro" id="IPR003593">
    <property type="entry name" value="AAA+_ATPase"/>
</dbReference>
<comment type="similarity">
    <text evidence="1">Belongs to the ABC transporter superfamily.</text>
</comment>
<dbReference type="Gene3D" id="3.40.50.300">
    <property type="entry name" value="P-loop containing nucleotide triphosphate hydrolases"/>
    <property type="match status" value="1"/>
</dbReference>
<proteinExistence type="inferred from homology"/>
<evidence type="ECO:0000256" key="1">
    <source>
        <dbReference type="ARBA" id="ARBA00005417"/>
    </source>
</evidence>
<name>A0ABS4FWK0_9BACL</name>
<protein>
    <submittedName>
        <fullName evidence="7">ABC-2 type transport system ATP-binding protein</fullName>
    </submittedName>
</protein>
<dbReference type="InterPro" id="IPR027417">
    <property type="entry name" value="P-loop_NTPase"/>
</dbReference>
<dbReference type="InterPro" id="IPR017871">
    <property type="entry name" value="ABC_transporter-like_CS"/>
</dbReference>
<dbReference type="PROSITE" id="PS00211">
    <property type="entry name" value="ABC_TRANSPORTER_1"/>
    <property type="match status" value="1"/>
</dbReference>
<evidence type="ECO:0000256" key="3">
    <source>
        <dbReference type="ARBA" id="ARBA00022741"/>
    </source>
</evidence>
<keyword evidence="3" id="KW-0547">Nucleotide-binding</keyword>
<dbReference type="PANTHER" id="PTHR43335:SF8">
    <property type="entry name" value="ABC TRANSPORTER, ATP-BINDING PROTEIN"/>
    <property type="match status" value="1"/>
</dbReference>
<keyword evidence="2" id="KW-0813">Transport</keyword>
<dbReference type="InterPro" id="IPR003439">
    <property type="entry name" value="ABC_transporter-like_ATP-bd"/>
</dbReference>
<dbReference type="RefSeq" id="WP_245251568.1">
    <property type="nucleotide sequence ID" value="NZ_JAGGKG010000019.1"/>
</dbReference>
<evidence type="ECO:0000259" key="6">
    <source>
        <dbReference type="PROSITE" id="PS50893"/>
    </source>
</evidence>
<dbReference type="GO" id="GO:0005524">
    <property type="term" value="F:ATP binding"/>
    <property type="evidence" value="ECO:0007669"/>
    <property type="project" value="UniProtKB-KW"/>
</dbReference>
<dbReference type="EMBL" id="JAGGKG010000019">
    <property type="protein sequence ID" value="MBP1906894.1"/>
    <property type="molecule type" value="Genomic_DNA"/>
</dbReference>
<evidence type="ECO:0000256" key="4">
    <source>
        <dbReference type="ARBA" id="ARBA00022840"/>
    </source>
</evidence>
<dbReference type="PANTHER" id="PTHR43335">
    <property type="entry name" value="ABC TRANSPORTER, ATP-BINDING PROTEIN"/>
    <property type="match status" value="1"/>
</dbReference>
<dbReference type="PROSITE" id="PS50893">
    <property type="entry name" value="ABC_TRANSPORTER_2"/>
    <property type="match status" value="1"/>
</dbReference>
<gene>
    <name evidence="7" type="ORF">J2Z32_003559</name>
</gene>
<evidence type="ECO:0000256" key="5">
    <source>
        <dbReference type="SAM" id="MobiDB-lite"/>
    </source>
</evidence>
<sequence length="273" mass="29747">MNVAMNNSTTNVTTSGKSPKSAISVRNVTKVLAGQEVISNCTMNVPEGKIYGFLGANGAGKTTMMKMITGLMTPTQGVIEVLGKEMSNDRNEILKEILKETGSLIEVPVFFEHLDMTENLALHLEYMDVQGDNGVKHTRIANVLQKVGLQDSAKLPVSKLSLGMRQRLAIARAILHQPKLLILDEPLNGLDPMGIRDMRTLFRQLVEEQHMTILISSHIISELEQVADVVGIISNGALLQEADLCQVRAQYSGGLEQYFMTMVGGNNGGEIIA</sequence>
<evidence type="ECO:0000313" key="7">
    <source>
        <dbReference type="EMBL" id="MBP1906894.1"/>
    </source>
</evidence>
<keyword evidence="4 7" id="KW-0067">ATP-binding</keyword>
<reference evidence="7 8" key="1">
    <citation type="submission" date="2021-03" db="EMBL/GenBank/DDBJ databases">
        <title>Genomic Encyclopedia of Type Strains, Phase IV (KMG-IV): sequencing the most valuable type-strain genomes for metagenomic binning, comparative biology and taxonomic classification.</title>
        <authorList>
            <person name="Goeker M."/>
        </authorList>
    </citation>
    <scope>NUCLEOTIDE SEQUENCE [LARGE SCALE GENOMIC DNA]</scope>
    <source>
        <strain evidence="7 8">DSM 14349</strain>
    </source>
</reference>
<evidence type="ECO:0000256" key="2">
    <source>
        <dbReference type="ARBA" id="ARBA00022448"/>
    </source>
</evidence>
<feature type="domain" description="ABC transporter" evidence="6">
    <location>
        <begin position="23"/>
        <end position="260"/>
    </location>
</feature>
<feature type="region of interest" description="Disordered" evidence="5">
    <location>
        <begin position="1"/>
        <end position="20"/>
    </location>
</feature>
<feature type="compositionally biased region" description="Polar residues" evidence="5">
    <location>
        <begin position="1"/>
        <end position="18"/>
    </location>
</feature>